<protein>
    <submittedName>
        <fullName evidence="7">Uncharacterized protein</fullName>
    </submittedName>
</protein>
<dbReference type="AlphaFoldDB" id="A0A137P477"/>
<evidence type="ECO:0000256" key="1">
    <source>
        <dbReference type="ARBA" id="ARBA00004141"/>
    </source>
</evidence>
<dbReference type="OrthoDB" id="5546837at2759"/>
<keyword evidence="3 6" id="KW-1133">Transmembrane helix</keyword>
<dbReference type="PANTHER" id="PTHR36460">
    <property type="entry name" value="UPF0132 DOMAIN PROTEIN (AFU_ORTHOLOGUE AFUA_3G10255)"/>
    <property type="match status" value="1"/>
</dbReference>
<dbReference type="STRING" id="796925.A0A137P477"/>
<evidence type="ECO:0000256" key="3">
    <source>
        <dbReference type="ARBA" id="ARBA00022989"/>
    </source>
</evidence>
<comment type="subcellular location">
    <subcellularLocation>
        <location evidence="1">Membrane</location>
        <topology evidence="1">Multi-pass membrane protein</topology>
    </subcellularLocation>
</comment>
<feature type="compositionally biased region" description="Polar residues" evidence="5">
    <location>
        <begin position="1"/>
        <end position="10"/>
    </location>
</feature>
<evidence type="ECO:0000256" key="4">
    <source>
        <dbReference type="ARBA" id="ARBA00023136"/>
    </source>
</evidence>
<name>A0A137P477_CONC2</name>
<accession>A0A137P477</accession>
<dbReference type="Proteomes" id="UP000070444">
    <property type="component" value="Unassembled WGS sequence"/>
</dbReference>
<evidence type="ECO:0000256" key="5">
    <source>
        <dbReference type="SAM" id="MobiDB-lite"/>
    </source>
</evidence>
<feature type="transmembrane region" description="Helical" evidence="6">
    <location>
        <begin position="108"/>
        <end position="127"/>
    </location>
</feature>
<keyword evidence="2 6" id="KW-0812">Transmembrane</keyword>
<evidence type="ECO:0000256" key="6">
    <source>
        <dbReference type="SAM" id="Phobius"/>
    </source>
</evidence>
<feature type="transmembrane region" description="Helical" evidence="6">
    <location>
        <begin position="133"/>
        <end position="151"/>
    </location>
</feature>
<evidence type="ECO:0000256" key="2">
    <source>
        <dbReference type="ARBA" id="ARBA00022692"/>
    </source>
</evidence>
<dbReference type="EMBL" id="KQ964522">
    <property type="protein sequence ID" value="KXN69830.1"/>
    <property type="molecule type" value="Genomic_DNA"/>
</dbReference>
<proteinExistence type="predicted"/>
<evidence type="ECO:0000313" key="8">
    <source>
        <dbReference type="Proteomes" id="UP000070444"/>
    </source>
</evidence>
<feature type="region of interest" description="Disordered" evidence="5">
    <location>
        <begin position="1"/>
        <end position="33"/>
    </location>
</feature>
<sequence>MSNLTNFSPYTPSPDEGRSYQYQPIKDSPSSSYNRNFNTSGVGSSSGYQNGKPLAVEEEGGTRVNVYETSLPLSFDMEAALSYVLGCVSGNLILILEQKNDYVRFHAWQSCILGVFSLAIHFILMFISTTLYWIFFSLTVLLSIYLSYRAYTDGENLVRYHLPFVGDYASKWTNEE</sequence>
<keyword evidence="8" id="KW-1185">Reference proteome</keyword>
<reference evidence="7 8" key="1">
    <citation type="journal article" date="2015" name="Genome Biol. Evol.">
        <title>Phylogenomic analyses indicate that early fungi evolved digesting cell walls of algal ancestors of land plants.</title>
        <authorList>
            <person name="Chang Y."/>
            <person name="Wang S."/>
            <person name="Sekimoto S."/>
            <person name="Aerts A.L."/>
            <person name="Choi C."/>
            <person name="Clum A."/>
            <person name="LaButti K.M."/>
            <person name="Lindquist E.A."/>
            <person name="Yee Ngan C."/>
            <person name="Ohm R.A."/>
            <person name="Salamov A.A."/>
            <person name="Grigoriev I.V."/>
            <person name="Spatafora J.W."/>
            <person name="Berbee M.L."/>
        </authorList>
    </citation>
    <scope>NUCLEOTIDE SEQUENCE [LARGE SCALE GENOMIC DNA]</scope>
    <source>
        <strain evidence="7 8">NRRL 28638</strain>
    </source>
</reference>
<dbReference type="OMA" id="IRMDFEA"/>
<keyword evidence="4 6" id="KW-0472">Membrane</keyword>
<organism evidence="7 8">
    <name type="scientific">Conidiobolus coronatus (strain ATCC 28846 / CBS 209.66 / NRRL 28638)</name>
    <name type="common">Delacroixia coronata</name>
    <dbReference type="NCBI Taxonomy" id="796925"/>
    <lineage>
        <taxon>Eukaryota</taxon>
        <taxon>Fungi</taxon>
        <taxon>Fungi incertae sedis</taxon>
        <taxon>Zoopagomycota</taxon>
        <taxon>Entomophthoromycotina</taxon>
        <taxon>Entomophthoromycetes</taxon>
        <taxon>Entomophthorales</taxon>
        <taxon>Ancylistaceae</taxon>
        <taxon>Conidiobolus</taxon>
    </lineage>
</organism>
<gene>
    <name evidence="7" type="ORF">CONCODRAFT_79133</name>
</gene>
<feature type="transmembrane region" description="Helical" evidence="6">
    <location>
        <begin position="79"/>
        <end position="96"/>
    </location>
</feature>
<dbReference type="GO" id="GO:0016020">
    <property type="term" value="C:membrane"/>
    <property type="evidence" value="ECO:0007669"/>
    <property type="project" value="UniProtKB-SubCell"/>
</dbReference>
<dbReference type="PANTHER" id="PTHR36460:SF1">
    <property type="entry name" value="UPF0132 DOMAIN PROTEIN (AFU_ORTHOLOGUE AFUA_3G10255)"/>
    <property type="match status" value="1"/>
</dbReference>
<evidence type="ECO:0000313" key="7">
    <source>
        <dbReference type="EMBL" id="KXN69830.1"/>
    </source>
</evidence>